<feature type="transmembrane region" description="Helical" evidence="1">
    <location>
        <begin position="185"/>
        <end position="205"/>
    </location>
</feature>
<dbReference type="PROSITE" id="PS51108">
    <property type="entry name" value="PTS_EIID"/>
    <property type="match status" value="1"/>
</dbReference>
<gene>
    <name evidence="2" type="ORF">CIAN88_05155</name>
</gene>
<dbReference type="GO" id="GO:0009401">
    <property type="term" value="P:phosphoenolpyruvate-dependent sugar phosphotransferase system"/>
    <property type="evidence" value="ECO:0007669"/>
    <property type="project" value="InterPro"/>
</dbReference>
<dbReference type="InterPro" id="IPR050303">
    <property type="entry name" value="GatZ_KbaZ_carbometab"/>
</dbReference>
<evidence type="ECO:0000313" key="3">
    <source>
        <dbReference type="Proteomes" id="UP000030008"/>
    </source>
</evidence>
<keyword evidence="1" id="KW-0812">Transmembrane</keyword>
<feature type="transmembrane region" description="Helical" evidence="1">
    <location>
        <begin position="125"/>
        <end position="149"/>
    </location>
</feature>
<evidence type="ECO:0000313" key="2">
    <source>
        <dbReference type="EMBL" id="KGJ54146.1"/>
    </source>
</evidence>
<dbReference type="InterPro" id="IPR004704">
    <property type="entry name" value="PTS_IID_man"/>
</dbReference>
<dbReference type="PANTHER" id="PTHR32502:SF23">
    <property type="entry name" value="TRANSPORT PROTEIN, PTS SYSTEM"/>
    <property type="match status" value="1"/>
</dbReference>
<dbReference type="RefSeq" id="WP_044904469.1">
    <property type="nucleotide sequence ID" value="NZ_JQIF01000022.1"/>
</dbReference>
<organism evidence="2 3">
    <name type="scientific">Clostridium innocuum</name>
    <dbReference type="NCBI Taxonomy" id="1522"/>
    <lineage>
        <taxon>Bacteria</taxon>
        <taxon>Bacillati</taxon>
        <taxon>Bacillota</taxon>
        <taxon>Clostridia</taxon>
        <taxon>Eubacteriales</taxon>
        <taxon>Clostridiaceae</taxon>
        <taxon>Clostridium</taxon>
    </lineage>
</organism>
<dbReference type="EMBL" id="JQIF01000022">
    <property type="protein sequence ID" value="KGJ54146.1"/>
    <property type="molecule type" value="Genomic_DNA"/>
</dbReference>
<dbReference type="Pfam" id="PF03613">
    <property type="entry name" value="EIID-AGA"/>
    <property type="match status" value="1"/>
</dbReference>
<name>A0A099I972_CLOIN</name>
<accession>A0A099I972</accession>
<dbReference type="PANTHER" id="PTHR32502">
    <property type="entry name" value="N-ACETYLGALACTOSAMINE PERMEASE II COMPONENT-RELATED"/>
    <property type="match status" value="1"/>
</dbReference>
<protein>
    <submittedName>
        <fullName evidence="2">PTS mannose transporter subunit IIA</fullName>
    </submittedName>
</protein>
<dbReference type="GO" id="GO:0005886">
    <property type="term" value="C:plasma membrane"/>
    <property type="evidence" value="ECO:0007669"/>
    <property type="project" value="TreeGrafter"/>
</dbReference>
<reference evidence="2 3" key="1">
    <citation type="submission" date="2014-08" db="EMBL/GenBank/DDBJ databases">
        <title>Clostridium innocuum, an unnegligible vancomycin-resistant pathogen causing extra-intestinal infections.</title>
        <authorList>
            <person name="Feng Y."/>
            <person name="Chiu C.-H."/>
        </authorList>
    </citation>
    <scope>NUCLEOTIDE SEQUENCE [LARGE SCALE GENOMIC DNA]</scope>
    <source>
        <strain evidence="2 3">AN88</strain>
    </source>
</reference>
<comment type="caution">
    <text evidence="2">The sequence shown here is derived from an EMBL/GenBank/DDBJ whole genome shotgun (WGS) entry which is preliminary data.</text>
</comment>
<keyword evidence="1" id="KW-1133">Transmembrane helix</keyword>
<sequence length="273" mass="30293">MSEKAFGITKSDLHKVFWRSMPIEISYNSERLHNMFYVYSLTPIFKKIYKDDPQGMRDALVRHMQFYNTCPQFEAIVVGIVAALEVKNAESGNTMGPTIEAVKTSLMGPTGVIGDAFFQTGGFRIISASIGASMCIAGNPFGLLLYFLIYNVPNYLVHWWGIHQGFKMGSVFIEKVVNSGVLQKITDLCLIVGLSVVGALTSAYVSLSTPLQISYGKEPIIIQELFDQICPNLLPLLLTLLCAWLMRKKNVKPTVLMIWVIIIGVILGSFGII</sequence>
<dbReference type="Proteomes" id="UP000030008">
    <property type="component" value="Unassembled WGS sequence"/>
</dbReference>
<feature type="transmembrane region" description="Helical" evidence="1">
    <location>
        <begin position="253"/>
        <end position="272"/>
    </location>
</feature>
<proteinExistence type="predicted"/>
<dbReference type="AlphaFoldDB" id="A0A099I972"/>
<evidence type="ECO:0000256" key="1">
    <source>
        <dbReference type="SAM" id="Phobius"/>
    </source>
</evidence>
<keyword evidence="1" id="KW-0472">Membrane</keyword>